<keyword evidence="3" id="KW-1185">Reference proteome</keyword>
<sequence>FAIKSDRSAEMRLERPHLPSGGELSTRKGRPPSFMSVIRQRIGRNW</sequence>
<reference evidence="2" key="1">
    <citation type="submission" date="2021-06" db="EMBL/GenBank/DDBJ databases">
        <authorList>
            <person name="Kallberg Y."/>
            <person name="Tangrot J."/>
            <person name="Rosling A."/>
        </authorList>
    </citation>
    <scope>NUCLEOTIDE SEQUENCE</scope>
    <source>
        <strain evidence="2">UK204</strain>
    </source>
</reference>
<feature type="compositionally biased region" description="Basic and acidic residues" evidence="1">
    <location>
        <begin position="1"/>
        <end position="17"/>
    </location>
</feature>
<evidence type="ECO:0000256" key="1">
    <source>
        <dbReference type="SAM" id="MobiDB-lite"/>
    </source>
</evidence>
<feature type="region of interest" description="Disordered" evidence="1">
    <location>
        <begin position="1"/>
        <end position="46"/>
    </location>
</feature>
<evidence type="ECO:0000313" key="2">
    <source>
        <dbReference type="EMBL" id="CAG8678721.1"/>
    </source>
</evidence>
<evidence type="ECO:0000313" key="3">
    <source>
        <dbReference type="Proteomes" id="UP000789570"/>
    </source>
</evidence>
<dbReference type="Proteomes" id="UP000789570">
    <property type="component" value="Unassembled WGS sequence"/>
</dbReference>
<proteinExistence type="predicted"/>
<dbReference type="EMBL" id="CAJVPQ010005968">
    <property type="protein sequence ID" value="CAG8678721.1"/>
    <property type="molecule type" value="Genomic_DNA"/>
</dbReference>
<dbReference type="AlphaFoldDB" id="A0A9N9EGJ5"/>
<accession>A0A9N9EGJ5</accession>
<protein>
    <submittedName>
        <fullName evidence="2">10185_t:CDS:1</fullName>
    </submittedName>
</protein>
<feature type="non-terminal residue" evidence="2">
    <location>
        <position position="1"/>
    </location>
</feature>
<name>A0A9N9EGJ5_9GLOM</name>
<gene>
    <name evidence="2" type="ORF">FCALED_LOCUS12386</name>
</gene>
<comment type="caution">
    <text evidence="2">The sequence shown here is derived from an EMBL/GenBank/DDBJ whole genome shotgun (WGS) entry which is preliminary data.</text>
</comment>
<organism evidence="2 3">
    <name type="scientific">Funneliformis caledonium</name>
    <dbReference type="NCBI Taxonomy" id="1117310"/>
    <lineage>
        <taxon>Eukaryota</taxon>
        <taxon>Fungi</taxon>
        <taxon>Fungi incertae sedis</taxon>
        <taxon>Mucoromycota</taxon>
        <taxon>Glomeromycotina</taxon>
        <taxon>Glomeromycetes</taxon>
        <taxon>Glomerales</taxon>
        <taxon>Glomeraceae</taxon>
        <taxon>Funneliformis</taxon>
    </lineage>
</organism>